<comment type="caution">
    <text evidence="1">The sequence shown here is derived from an EMBL/GenBank/DDBJ whole genome shotgun (WGS) entry which is preliminary data.</text>
</comment>
<dbReference type="Gene3D" id="2.160.10.10">
    <property type="entry name" value="Hexapeptide repeat proteins"/>
    <property type="match status" value="1"/>
</dbReference>
<dbReference type="SUPFAM" id="SSF51161">
    <property type="entry name" value="Trimeric LpxA-like enzymes"/>
    <property type="match status" value="1"/>
</dbReference>
<accession>A0A4Z0NZR4</accession>
<evidence type="ECO:0000313" key="1">
    <source>
        <dbReference type="EMBL" id="TGE04310.1"/>
    </source>
</evidence>
<dbReference type="InterPro" id="IPR011004">
    <property type="entry name" value="Trimer_LpxA-like_sf"/>
</dbReference>
<protein>
    <submittedName>
        <fullName evidence="1">Acyltransferase</fullName>
    </submittedName>
</protein>
<sequence>MFRKAVTCILPWSIKRRALHRWFGFELHPTAHIGLAWIFPRRLTMGAGARIDHFTVAIHLDAITMEANATIGRGNWITGFPTRTQSPHFQHQPSRRAELILGESAAVTKDHHLDCTNLLEIGRFATIAGYRSQFLTHSINLFDNRQGSEPIRIGAYTFVGTNVVVLGGSVLPAYCVLGAKSLLNKAYEQEWKLYAGVPAKAVGEIPPDAKYFSRTEGFVY</sequence>
<gene>
    <name evidence="1" type="ORF">EU556_23890</name>
</gene>
<organism evidence="1 2">
    <name type="scientific">Hymenobacter fodinae</name>
    <dbReference type="NCBI Taxonomy" id="2510796"/>
    <lineage>
        <taxon>Bacteria</taxon>
        <taxon>Pseudomonadati</taxon>
        <taxon>Bacteroidota</taxon>
        <taxon>Cytophagia</taxon>
        <taxon>Cytophagales</taxon>
        <taxon>Hymenobacteraceae</taxon>
        <taxon>Hymenobacter</taxon>
    </lineage>
</organism>
<name>A0A4Z0NZR4_9BACT</name>
<dbReference type="GO" id="GO:0016746">
    <property type="term" value="F:acyltransferase activity"/>
    <property type="evidence" value="ECO:0007669"/>
    <property type="project" value="UniProtKB-KW"/>
</dbReference>
<keyword evidence="2" id="KW-1185">Reference proteome</keyword>
<dbReference type="AlphaFoldDB" id="A0A4Z0NZR4"/>
<keyword evidence="1" id="KW-0012">Acyltransferase</keyword>
<dbReference type="EMBL" id="SRLA01000006">
    <property type="protein sequence ID" value="TGE04310.1"/>
    <property type="molecule type" value="Genomic_DNA"/>
</dbReference>
<proteinExistence type="predicted"/>
<dbReference type="OrthoDB" id="9814490at2"/>
<dbReference type="RefSeq" id="WP_135436751.1">
    <property type="nucleotide sequence ID" value="NZ_SRLA01000006.1"/>
</dbReference>
<keyword evidence="1" id="KW-0808">Transferase</keyword>
<reference evidence="1 2" key="1">
    <citation type="submission" date="2019-04" db="EMBL/GenBank/DDBJ databases">
        <authorList>
            <person name="Feng G."/>
            <person name="Zhang J."/>
            <person name="Zhu H."/>
        </authorList>
    </citation>
    <scope>NUCLEOTIDE SEQUENCE [LARGE SCALE GENOMIC DNA]</scope>
    <source>
        <strain evidence="1 2">92R-1</strain>
    </source>
</reference>
<dbReference type="Proteomes" id="UP000298337">
    <property type="component" value="Unassembled WGS sequence"/>
</dbReference>
<evidence type="ECO:0000313" key="2">
    <source>
        <dbReference type="Proteomes" id="UP000298337"/>
    </source>
</evidence>